<comment type="caution">
    <text evidence="3">The sequence shown here is derived from an EMBL/GenBank/DDBJ whole genome shotgun (WGS) entry which is preliminary data.</text>
</comment>
<feature type="signal peptide" evidence="1">
    <location>
        <begin position="1"/>
        <end position="28"/>
    </location>
</feature>
<evidence type="ECO:0000313" key="4">
    <source>
        <dbReference type="Proteomes" id="UP001203880"/>
    </source>
</evidence>
<protein>
    <submittedName>
        <fullName evidence="3">ABC-type transport auxiliary lipoprotein family protein</fullName>
    </submittedName>
</protein>
<keyword evidence="1" id="KW-0732">Signal</keyword>
<reference evidence="3" key="1">
    <citation type="submission" date="2022-05" db="EMBL/GenBank/DDBJ databases">
        <authorList>
            <person name="Park J.-S."/>
        </authorList>
    </citation>
    <scope>NUCLEOTIDE SEQUENCE</scope>
    <source>
        <strain evidence="3">2012CJ41-6</strain>
    </source>
</reference>
<dbReference type="RefSeq" id="WP_249712257.1">
    <property type="nucleotide sequence ID" value="NZ_JAMFMB010000028.1"/>
</dbReference>
<evidence type="ECO:0000259" key="2">
    <source>
        <dbReference type="Pfam" id="PF03886"/>
    </source>
</evidence>
<dbReference type="Proteomes" id="UP001203880">
    <property type="component" value="Unassembled WGS sequence"/>
</dbReference>
<feature type="domain" description="ABC-type transport auxiliary lipoprotein component" evidence="2">
    <location>
        <begin position="35"/>
        <end position="194"/>
    </location>
</feature>
<evidence type="ECO:0000256" key="1">
    <source>
        <dbReference type="SAM" id="SignalP"/>
    </source>
</evidence>
<sequence>MTRPGFALIIVLATALSGCAGLSGLSQATKPSNLYALTPKSTFNKNLPRLSQQIVVEEPTATAAVNTDRIAVQPNVFEVQYLPRSRWVDRAPLIIQALMIESYENTGKVAAVGRSAVGLRSDFNVITDLREFQAFQVSDAQGDDRLRVVVRLNIKLVDAVEDTILASRSFEEVAISADDDALTLVTAFDTALGNAMKDSVEWSIRTIHSYARNNPSSF</sequence>
<dbReference type="Gene3D" id="3.40.50.10610">
    <property type="entry name" value="ABC-type transport auxiliary lipoprotein component"/>
    <property type="match status" value="1"/>
</dbReference>
<dbReference type="SUPFAM" id="SSF159594">
    <property type="entry name" value="XCC0632-like"/>
    <property type="match status" value="1"/>
</dbReference>
<dbReference type="Pfam" id="PF03886">
    <property type="entry name" value="ABC_trans_aux"/>
    <property type="match status" value="1"/>
</dbReference>
<feature type="chain" id="PRO_5045326378" evidence="1">
    <location>
        <begin position="29"/>
        <end position="218"/>
    </location>
</feature>
<dbReference type="EMBL" id="JAMFMB010000028">
    <property type="protein sequence ID" value="MCL6285453.1"/>
    <property type="molecule type" value="Genomic_DNA"/>
</dbReference>
<gene>
    <name evidence="3" type="ORF">M3P21_18140</name>
</gene>
<keyword evidence="3" id="KW-0449">Lipoprotein</keyword>
<keyword evidence="4" id="KW-1185">Reference proteome</keyword>
<accession>A0ABT0Q6J2</accession>
<evidence type="ECO:0000313" key="3">
    <source>
        <dbReference type="EMBL" id="MCL6285453.1"/>
    </source>
</evidence>
<dbReference type="PROSITE" id="PS51257">
    <property type="entry name" value="PROKAR_LIPOPROTEIN"/>
    <property type="match status" value="1"/>
</dbReference>
<name>A0ABT0Q6J2_9RHOB</name>
<organism evidence="3 4">
    <name type="scientific">Ruegeria spongiae</name>
    <dbReference type="NCBI Taxonomy" id="2942209"/>
    <lineage>
        <taxon>Bacteria</taxon>
        <taxon>Pseudomonadati</taxon>
        <taxon>Pseudomonadota</taxon>
        <taxon>Alphaproteobacteria</taxon>
        <taxon>Rhodobacterales</taxon>
        <taxon>Roseobacteraceae</taxon>
        <taxon>Ruegeria</taxon>
    </lineage>
</organism>
<proteinExistence type="predicted"/>
<dbReference type="InterPro" id="IPR005586">
    <property type="entry name" value="ABC_trans_aux"/>
</dbReference>